<protein>
    <submittedName>
        <fullName evidence="2">Uncharacterized protein</fullName>
    </submittedName>
</protein>
<proteinExistence type="predicted"/>
<evidence type="ECO:0000313" key="1">
    <source>
        <dbReference type="Proteomes" id="UP000887565"/>
    </source>
</evidence>
<dbReference type="WBParaSite" id="nRc.2.0.1.t45021-RA">
    <property type="protein sequence ID" value="nRc.2.0.1.t45021-RA"/>
    <property type="gene ID" value="nRc.2.0.1.g45021"/>
</dbReference>
<dbReference type="Proteomes" id="UP000887565">
    <property type="component" value="Unplaced"/>
</dbReference>
<keyword evidence="1" id="KW-1185">Reference proteome</keyword>
<dbReference type="AlphaFoldDB" id="A0A915L2S0"/>
<reference evidence="2" key="1">
    <citation type="submission" date="2022-11" db="UniProtKB">
        <authorList>
            <consortium name="WormBaseParasite"/>
        </authorList>
    </citation>
    <scope>IDENTIFICATION</scope>
</reference>
<name>A0A915L2S0_ROMCU</name>
<evidence type="ECO:0000313" key="2">
    <source>
        <dbReference type="WBParaSite" id="nRc.2.0.1.t45021-RA"/>
    </source>
</evidence>
<organism evidence="1 2">
    <name type="scientific">Romanomermis culicivorax</name>
    <name type="common">Nematode worm</name>
    <dbReference type="NCBI Taxonomy" id="13658"/>
    <lineage>
        <taxon>Eukaryota</taxon>
        <taxon>Metazoa</taxon>
        <taxon>Ecdysozoa</taxon>
        <taxon>Nematoda</taxon>
        <taxon>Enoplea</taxon>
        <taxon>Dorylaimia</taxon>
        <taxon>Mermithida</taxon>
        <taxon>Mermithoidea</taxon>
        <taxon>Mermithidae</taxon>
        <taxon>Romanomermis</taxon>
    </lineage>
</organism>
<sequence>MQECCHNATQFATKSIVKKPQAYGNWVIGSQASIHNFTFLNPGSQELFSNFFVTKVALVFANTSQ</sequence>
<accession>A0A915L2S0</accession>